<dbReference type="AlphaFoldDB" id="A0A3M2LCN5"/>
<dbReference type="Gene3D" id="1.20.1250.20">
    <property type="entry name" value="MFS general substrate transporter like domains"/>
    <property type="match status" value="1"/>
</dbReference>
<dbReference type="CDD" id="cd17341">
    <property type="entry name" value="MFS_NRT2_like"/>
    <property type="match status" value="1"/>
</dbReference>
<dbReference type="Pfam" id="PF07690">
    <property type="entry name" value="MFS_1"/>
    <property type="match status" value="1"/>
</dbReference>
<dbReference type="InterPro" id="IPR044772">
    <property type="entry name" value="NO3_transporter"/>
</dbReference>
<feature type="transmembrane region" description="Helical" evidence="6">
    <location>
        <begin position="160"/>
        <end position="184"/>
    </location>
</feature>
<keyword evidence="3 6" id="KW-0812">Transmembrane</keyword>
<organism evidence="7 8">
    <name type="scientific">Nocardia stercoris</name>
    <dbReference type="NCBI Taxonomy" id="2483361"/>
    <lineage>
        <taxon>Bacteria</taxon>
        <taxon>Bacillati</taxon>
        <taxon>Actinomycetota</taxon>
        <taxon>Actinomycetes</taxon>
        <taxon>Mycobacteriales</taxon>
        <taxon>Nocardiaceae</taxon>
        <taxon>Nocardia</taxon>
    </lineage>
</organism>
<comment type="subcellular location">
    <subcellularLocation>
        <location evidence="1">Membrane</location>
        <topology evidence="1">Multi-pass membrane protein</topology>
    </subcellularLocation>
</comment>
<dbReference type="InterPro" id="IPR011701">
    <property type="entry name" value="MFS"/>
</dbReference>
<accession>A0A3M2LCN5</accession>
<dbReference type="OrthoDB" id="9771451at2"/>
<comment type="similarity">
    <text evidence="2">Belongs to the major facilitator superfamily. Nitrate/nitrite porter (TC 2.A.1.8) family.</text>
</comment>
<proteinExistence type="inferred from homology"/>
<dbReference type="GO" id="GO:0016020">
    <property type="term" value="C:membrane"/>
    <property type="evidence" value="ECO:0007669"/>
    <property type="project" value="UniProtKB-SubCell"/>
</dbReference>
<keyword evidence="8" id="KW-1185">Reference proteome</keyword>
<dbReference type="GO" id="GO:0015112">
    <property type="term" value="F:nitrate transmembrane transporter activity"/>
    <property type="evidence" value="ECO:0007669"/>
    <property type="project" value="InterPro"/>
</dbReference>
<keyword evidence="5 6" id="KW-0472">Membrane</keyword>
<sequence length="507" mass="53188">MRNHDIEHWDAEDVDAWEAGGKDVARRNLIWSVFAEHVGFSVWSIWSVMVLFMPMDVFHIDPAGKFFLGAVPTLVGSILRVPYTVATARFGGRNWTIFSAGLLLIPTLLTLYFINQPHTSYTTFIIIGALAGFGGGNFASSMTNINAFYPQRLKGWALGMNAGGGNIGVPAIQLVGLGVIALFGSKYHNASYVCAVYLVLIAAGAIGAALYMDNLRNQQANLGYMLEALRVPQSWAIAFLYIGTFGSFIGFGFAFGQVLNISFTADLKAQAALIAVPAAKAAAMKAVAGKASLHAAQIAFIGPLLGSLVRPLGGKWADKIGGSKVTLYTFIGMTAAAILIAMASTQADHHGGVAKGGVMTMLVIAFLILFVLTGIGNGAVTKLIPSVFDAKSKSIDGTAKEQAVWSQNTAGALIGFVGAFGGLGGVAINLVLRSSYNSTKSATTAFWIFMAFYVVCAVVCWAVFMRRPSARGVALAPAAAEPAVVTEAEAVVLEAEADGTTTSTASA</sequence>
<protein>
    <submittedName>
        <fullName evidence="7">NarK/NasA family nitrate transporter</fullName>
    </submittedName>
</protein>
<feature type="transmembrane region" description="Helical" evidence="6">
    <location>
        <begin position="444"/>
        <end position="464"/>
    </location>
</feature>
<evidence type="ECO:0000313" key="8">
    <source>
        <dbReference type="Proteomes" id="UP000279275"/>
    </source>
</evidence>
<feature type="transmembrane region" description="Helical" evidence="6">
    <location>
        <begin position="233"/>
        <end position="255"/>
    </location>
</feature>
<comment type="caution">
    <text evidence="7">The sequence shown here is derived from an EMBL/GenBank/DDBJ whole genome shotgun (WGS) entry which is preliminary data.</text>
</comment>
<feature type="transmembrane region" description="Helical" evidence="6">
    <location>
        <begin position="294"/>
        <end position="313"/>
    </location>
</feature>
<gene>
    <name evidence="7" type="ORF">EBN03_02275</name>
</gene>
<evidence type="ECO:0000256" key="5">
    <source>
        <dbReference type="ARBA" id="ARBA00023136"/>
    </source>
</evidence>
<feature type="transmembrane region" description="Helical" evidence="6">
    <location>
        <begin position="410"/>
        <end position="432"/>
    </location>
</feature>
<feature type="transmembrane region" description="Helical" evidence="6">
    <location>
        <begin position="120"/>
        <end position="139"/>
    </location>
</feature>
<dbReference type="PANTHER" id="PTHR23515">
    <property type="entry name" value="HIGH-AFFINITY NITRATE TRANSPORTER 2.3"/>
    <property type="match status" value="1"/>
</dbReference>
<dbReference type="EMBL" id="RFFH01000001">
    <property type="protein sequence ID" value="RMI35154.1"/>
    <property type="molecule type" value="Genomic_DNA"/>
</dbReference>
<evidence type="ECO:0000256" key="4">
    <source>
        <dbReference type="ARBA" id="ARBA00022989"/>
    </source>
</evidence>
<evidence type="ECO:0000313" key="7">
    <source>
        <dbReference type="EMBL" id="RMI35154.1"/>
    </source>
</evidence>
<feature type="transmembrane region" description="Helical" evidence="6">
    <location>
        <begin position="66"/>
        <end position="83"/>
    </location>
</feature>
<feature type="transmembrane region" description="Helical" evidence="6">
    <location>
        <begin position="95"/>
        <end position="114"/>
    </location>
</feature>
<evidence type="ECO:0000256" key="1">
    <source>
        <dbReference type="ARBA" id="ARBA00004141"/>
    </source>
</evidence>
<feature type="transmembrane region" description="Helical" evidence="6">
    <location>
        <begin position="356"/>
        <end position="375"/>
    </location>
</feature>
<name>A0A3M2LCN5_9NOCA</name>
<dbReference type="Proteomes" id="UP000279275">
    <property type="component" value="Unassembled WGS sequence"/>
</dbReference>
<evidence type="ECO:0000256" key="6">
    <source>
        <dbReference type="SAM" id="Phobius"/>
    </source>
</evidence>
<dbReference type="InterPro" id="IPR036259">
    <property type="entry name" value="MFS_trans_sf"/>
</dbReference>
<feature type="transmembrane region" description="Helical" evidence="6">
    <location>
        <begin position="325"/>
        <end position="344"/>
    </location>
</feature>
<feature type="transmembrane region" description="Helical" evidence="6">
    <location>
        <begin position="190"/>
        <end position="212"/>
    </location>
</feature>
<reference evidence="7 8" key="1">
    <citation type="submission" date="2018-10" db="EMBL/GenBank/DDBJ databases">
        <title>Isolation from cow dung.</title>
        <authorList>
            <person name="Ling L."/>
        </authorList>
    </citation>
    <scope>NUCLEOTIDE SEQUENCE [LARGE SCALE GENOMIC DNA]</scope>
    <source>
        <strain evidence="7 8">NEAU-LL90</strain>
    </source>
</reference>
<feature type="transmembrane region" description="Helical" evidence="6">
    <location>
        <begin position="29"/>
        <end position="54"/>
    </location>
</feature>
<evidence type="ECO:0000256" key="2">
    <source>
        <dbReference type="ARBA" id="ARBA00008432"/>
    </source>
</evidence>
<evidence type="ECO:0000256" key="3">
    <source>
        <dbReference type="ARBA" id="ARBA00022692"/>
    </source>
</evidence>
<dbReference type="RefSeq" id="WP_122186128.1">
    <property type="nucleotide sequence ID" value="NZ_RFFH01000001.1"/>
</dbReference>
<keyword evidence="4 6" id="KW-1133">Transmembrane helix</keyword>
<dbReference type="SUPFAM" id="SSF103473">
    <property type="entry name" value="MFS general substrate transporter"/>
    <property type="match status" value="1"/>
</dbReference>